<dbReference type="PANTHER" id="PTHR45266">
    <property type="entry name" value="OXALOACETATE DECARBOXYLASE ALPHA CHAIN"/>
    <property type="match status" value="1"/>
</dbReference>
<dbReference type="AlphaFoldDB" id="G8R703"/>
<dbReference type="OrthoDB" id="9812676at2"/>
<dbReference type="STRING" id="926562.Oweho_2398"/>
<dbReference type="InterPro" id="IPR050709">
    <property type="entry name" value="Biotin_Carboxyl_Carrier/Decarb"/>
</dbReference>
<reference evidence="3 4" key="1">
    <citation type="journal article" date="2012" name="Stand. Genomic Sci.">
        <title>Genome sequence of the orange-pigmented seawater bacterium Owenweeksia hongkongensis type strain (UST20020801(T)).</title>
        <authorList>
            <person name="Riedel T."/>
            <person name="Held B."/>
            <person name="Nolan M."/>
            <person name="Lucas S."/>
            <person name="Lapidus A."/>
            <person name="Tice H."/>
            <person name="Del Rio T.G."/>
            <person name="Cheng J.F."/>
            <person name="Han C."/>
            <person name="Tapia R."/>
            <person name="Goodwin L.A."/>
            <person name="Pitluck S."/>
            <person name="Liolios K."/>
            <person name="Mavromatis K."/>
            <person name="Pagani I."/>
            <person name="Ivanova N."/>
            <person name="Mikhailova N."/>
            <person name="Pati A."/>
            <person name="Chen A."/>
            <person name="Palaniappan K."/>
            <person name="Rohde M."/>
            <person name="Tindall B.J."/>
            <person name="Detter J.C."/>
            <person name="Goker M."/>
            <person name="Woyke T."/>
            <person name="Bristow J."/>
            <person name="Eisen J.A."/>
            <person name="Markowitz V."/>
            <person name="Hugenholtz P."/>
            <person name="Klenk H.P."/>
            <person name="Kyrpides N.C."/>
        </authorList>
    </citation>
    <scope>NUCLEOTIDE SEQUENCE</scope>
    <source>
        <strain evidence="4">DSM 17368 / JCM 12287 / NRRL B-23963</strain>
    </source>
</reference>
<keyword evidence="4" id="KW-1185">Reference proteome</keyword>
<dbReference type="Proteomes" id="UP000005631">
    <property type="component" value="Chromosome"/>
</dbReference>
<gene>
    <name evidence="3" type="ordered locus">Oweho_2398</name>
</gene>
<name>G8R703_OWEHD</name>
<dbReference type="RefSeq" id="WP_014202717.1">
    <property type="nucleotide sequence ID" value="NC_016599.1"/>
</dbReference>
<dbReference type="CDD" id="cd06850">
    <property type="entry name" value="biotinyl_domain"/>
    <property type="match status" value="1"/>
</dbReference>
<evidence type="ECO:0000256" key="1">
    <source>
        <dbReference type="ARBA" id="ARBA00023267"/>
    </source>
</evidence>
<accession>G8R703</accession>
<evidence type="ECO:0000259" key="2">
    <source>
        <dbReference type="PROSITE" id="PS50968"/>
    </source>
</evidence>
<dbReference type="PROSITE" id="PS00188">
    <property type="entry name" value="BIOTIN"/>
    <property type="match status" value="1"/>
</dbReference>
<dbReference type="InterPro" id="IPR011053">
    <property type="entry name" value="Single_hybrid_motif"/>
</dbReference>
<dbReference type="Pfam" id="PF00364">
    <property type="entry name" value="Biotin_lipoyl"/>
    <property type="match status" value="1"/>
</dbReference>
<sequence length="168" mass="18465">MQIINIGEQQYQVEPVKEKPQTGTVNGESYDLDLAKDGDGFHILRNSKSYRVDVVKADYAAKTFTIRVNDSMYELSAKDRFDLLLEELGMADLASSKANDLKAPMPGMVLDIIVSAGDTVTKGDKLVVLEAMKMENVLKAEGDAVVKAIHAEKGKAVEKNQILVEFES</sequence>
<organism evidence="3 4">
    <name type="scientific">Owenweeksia hongkongensis (strain DSM 17368 / CIP 108786 / JCM 12287 / NRRL B-23963 / UST20020801)</name>
    <dbReference type="NCBI Taxonomy" id="926562"/>
    <lineage>
        <taxon>Bacteria</taxon>
        <taxon>Pseudomonadati</taxon>
        <taxon>Bacteroidota</taxon>
        <taxon>Flavobacteriia</taxon>
        <taxon>Flavobacteriales</taxon>
        <taxon>Owenweeksiaceae</taxon>
        <taxon>Owenweeksia</taxon>
    </lineage>
</organism>
<dbReference type="PATRIC" id="fig|926562.3.peg.2415"/>
<keyword evidence="1" id="KW-0092">Biotin</keyword>
<dbReference type="PROSITE" id="PS50968">
    <property type="entry name" value="BIOTINYL_LIPOYL"/>
    <property type="match status" value="1"/>
</dbReference>
<protein>
    <submittedName>
        <fullName evidence="3">Acetyl/propionyl-CoA carboxylase, alpha subunit</fullName>
    </submittedName>
</protein>
<dbReference type="Gene3D" id="2.40.50.100">
    <property type="match status" value="1"/>
</dbReference>
<dbReference type="InterPro" id="IPR000089">
    <property type="entry name" value="Biotin_lipoyl"/>
</dbReference>
<dbReference type="FunFam" id="2.40.50.100:FF:000003">
    <property type="entry name" value="Acetyl-CoA carboxylase biotin carboxyl carrier protein"/>
    <property type="match status" value="1"/>
</dbReference>
<dbReference type="HOGENOM" id="CLU_016733_5_1_10"/>
<dbReference type="EMBL" id="CP003156">
    <property type="protein sequence ID" value="AEV33368.1"/>
    <property type="molecule type" value="Genomic_DNA"/>
</dbReference>
<dbReference type="KEGG" id="oho:Oweho_2398"/>
<dbReference type="eggNOG" id="COG4770">
    <property type="taxonomic scope" value="Bacteria"/>
</dbReference>
<proteinExistence type="predicted"/>
<evidence type="ECO:0000313" key="3">
    <source>
        <dbReference type="EMBL" id="AEV33368.1"/>
    </source>
</evidence>
<dbReference type="InterPro" id="IPR001882">
    <property type="entry name" value="Biotin_BS"/>
</dbReference>
<feature type="domain" description="Lipoyl-binding" evidence="2">
    <location>
        <begin position="85"/>
        <end position="167"/>
    </location>
</feature>
<evidence type="ECO:0000313" key="4">
    <source>
        <dbReference type="Proteomes" id="UP000005631"/>
    </source>
</evidence>
<dbReference type="SUPFAM" id="SSF51230">
    <property type="entry name" value="Single hybrid motif"/>
    <property type="match status" value="1"/>
</dbReference>
<dbReference type="PANTHER" id="PTHR45266:SF3">
    <property type="entry name" value="OXALOACETATE DECARBOXYLASE ALPHA CHAIN"/>
    <property type="match status" value="1"/>
</dbReference>